<reference evidence="5" key="1">
    <citation type="submission" date="2016-12" db="EMBL/GenBank/DDBJ databases">
        <authorList>
            <person name="Moulin L."/>
        </authorList>
    </citation>
    <scope>NUCLEOTIDE SEQUENCE [LARGE SCALE GENOMIC DNA]</scope>
    <source>
        <strain evidence="5">STM 7183</strain>
    </source>
</reference>
<gene>
    <name evidence="5" type="ORF">BN2476_990012</name>
</gene>
<evidence type="ECO:0000313" key="6">
    <source>
        <dbReference type="Proteomes" id="UP000195569"/>
    </source>
</evidence>
<dbReference type="PROSITE" id="PS50995">
    <property type="entry name" value="HTH_MARR_2"/>
    <property type="match status" value="1"/>
</dbReference>
<evidence type="ECO:0000256" key="3">
    <source>
        <dbReference type="ARBA" id="ARBA00023163"/>
    </source>
</evidence>
<dbReference type="Proteomes" id="UP000195569">
    <property type="component" value="Unassembled WGS sequence"/>
</dbReference>
<keyword evidence="2" id="KW-0238">DNA-binding</keyword>
<dbReference type="OrthoDB" id="9155413at2"/>
<protein>
    <submittedName>
        <fullName evidence="5">Transcriptional regulator, MarR family (Modular protein)</fullName>
    </submittedName>
</protein>
<dbReference type="RefSeq" id="WP_087739594.1">
    <property type="nucleotide sequence ID" value="NZ_CYGY02000099.1"/>
</dbReference>
<keyword evidence="1" id="KW-0805">Transcription regulation</keyword>
<dbReference type="AlphaFoldDB" id="A0A1N7SUL5"/>
<dbReference type="InterPro" id="IPR036388">
    <property type="entry name" value="WH-like_DNA-bd_sf"/>
</dbReference>
<dbReference type="InterPro" id="IPR000835">
    <property type="entry name" value="HTH_MarR-typ"/>
</dbReference>
<dbReference type="GO" id="GO:0003677">
    <property type="term" value="F:DNA binding"/>
    <property type="evidence" value="ECO:0007669"/>
    <property type="project" value="UniProtKB-KW"/>
</dbReference>
<proteinExistence type="predicted"/>
<dbReference type="SMART" id="SM00347">
    <property type="entry name" value="HTH_MARR"/>
    <property type="match status" value="1"/>
</dbReference>
<dbReference type="PANTHER" id="PTHR42756:SF1">
    <property type="entry name" value="TRANSCRIPTIONAL REPRESSOR OF EMRAB OPERON"/>
    <property type="match status" value="1"/>
</dbReference>
<evidence type="ECO:0000259" key="4">
    <source>
        <dbReference type="PROSITE" id="PS50995"/>
    </source>
</evidence>
<dbReference type="EMBL" id="CYGY02000099">
    <property type="protein sequence ID" value="SIT51034.1"/>
    <property type="molecule type" value="Genomic_DNA"/>
</dbReference>
<feature type="domain" description="HTH marR-type" evidence="4">
    <location>
        <begin position="47"/>
        <end position="179"/>
    </location>
</feature>
<evidence type="ECO:0000256" key="1">
    <source>
        <dbReference type="ARBA" id="ARBA00023015"/>
    </source>
</evidence>
<accession>A0A1N7SUL5</accession>
<keyword evidence="3" id="KW-0804">Transcription</keyword>
<dbReference type="InterPro" id="IPR036390">
    <property type="entry name" value="WH_DNA-bd_sf"/>
</dbReference>
<dbReference type="SUPFAM" id="SSF46785">
    <property type="entry name" value="Winged helix' DNA-binding domain"/>
    <property type="match status" value="1"/>
</dbReference>
<dbReference type="Pfam" id="PF12802">
    <property type="entry name" value="MarR_2"/>
    <property type="match status" value="1"/>
</dbReference>
<dbReference type="GO" id="GO:0003700">
    <property type="term" value="F:DNA-binding transcription factor activity"/>
    <property type="evidence" value="ECO:0007669"/>
    <property type="project" value="InterPro"/>
</dbReference>
<keyword evidence="6" id="KW-1185">Reference proteome</keyword>
<name>A0A1N7SUL5_9BURK</name>
<dbReference type="PANTHER" id="PTHR42756">
    <property type="entry name" value="TRANSCRIPTIONAL REGULATOR, MARR"/>
    <property type="match status" value="1"/>
</dbReference>
<evidence type="ECO:0000256" key="2">
    <source>
        <dbReference type="ARBA" id="ARBA00023125"/>
    </source>
</evidence>
<dbReference type="Gene3D" id="1.10.10.10">
    <property type="entry name" value="Winged helix-like DNA-binding domain superfamily/Winged helix DNA-binding domain"/>
    <property type="match status" value="1"/>
</dbReference>
<organism evidence="5 6">
    <name type="scientific">Paraburkholderia piptadeniae</name>
    <dbReference type="NCBI Taxonomy" id="1701573"/>
    <lineage>
        <taxon>Bacteria</taxon>
        <taxon>Pseudomonadati</taxon>
        <taxon>Pseudomonadota</taxon>
        <taxon>Betaproteobacteria</taxon>
        <taxon>Burkholderiales</taxon>
        <taxon>Burkholderiaceae</taxon>
        <taxon>Paraburkholderia</taxon>
    </lineage>
</organism>
<evidence type="ECO:0000313" key="5">
    <source>
        <dbReference type="EMBL" id="SIT51034.1"/>
    </source>
</evidence>
<sequence length="196" mass="21837">MKVTGHSGVQTLSMLVIVTKTTLYSPHPTLGLSPNRKTTRGNPMSVSARTFFYIQQVEQLIRRRLDECLLAIDITAGQYMVLNLIAHHEPISSADLARKTMMTAQSMGEFIRALEAKKLVERQSTQLNKRTMLISSTAAGRKVLIRCESKIDEAERDFFSCLSGEDVASLRILMSRVRSAQLGKHAKEIDSTTPSI</sequence>
<comment type="caution">
    <text evidence="5">The sequence shown here is derived from an EMBL/GenBank/DDBJ whole genome shotgun (WGS) entry which is preliminary data.</text>
</comment>